<keyword evidence="6" id="KW-1185">Reference proteome</keyword>
<keyword evidence="1 2" id="KW-0129">CBS domain</keyword>
<dbReference type="Pfam" id="PF04972">
    <property type="entry name" value="BON"/>
    <property type="match status" value="1"/>
</dbReference>
<dbReference type="PROSITE" id="PS51371">
    <property type="entry name" value="CBS"/>
    <property type="match status" value="2"/>
</dbReference>
<feature type="domain" description="CBS" evidence="4">
    <location>
        <begin position="7"/>
        <end position="63"/>
    </location>
</feature>
<comment type="caution">
    <text evidence="5">The sequence shown here is derived from an EMBL/GenBank/DDBJ whole genome shotgun (WGS) entry which is preliminary data.</text>
</comment>
<evidence type="ECO:0000256" key="1">
    <source>
        <dbReference type="ARBA" id="ARBA00023122"/>
    </source>
</evidence>
<dbReference type="EMBL" id="JAWIIV010000002">
    <property type="protein sequence ID" value="MEC4718094.1"/>
    <property type="molecule type" value="Genomic_DNA"/>
</dbReference>
<dbReference type="CDD" id="cd02205">
    <property type="entry name" value="CBS_pair_SF"/>
    <property type="match status" value="1"/>
</dbReference>
<protein>
    <submittedName>
        <fullName evidence="5">CBS domain-containing protein</fullName>
    </submittedName>
</protein>
<dbReference type="InterPro" id="IPR017080">
    <property type="entry name" value="UCP036990_CBS_BON"/>
</dbReference>
<reference evidence="5 6" key="1">
    <citation type="submission" date="2023-10" db="EMBL/GenBank/DDBJ databases">
        <title>Noviherbaspirillum sp. CPCC 100848 genome assembly.</title>
        <authorList>
            <person name="Li X.Y."/>
            <person name="Fang X.M."/>
        </authorList>
    </citation>
    <scope>NUCLEOTIDE SEQUENCE [LARGE SCALE GENOMIC DNA]</scope>
    <source>
        <strain evidence="5 6">CPCC 100848</strain>
    </source>
</reference>
<dbReference type="InterPro" id="IPR046342">
    <property type="entry name" value="CBS_dom_sf"/>
</dbReference>
<name>A0ABU6J4F6_9BURK</name>
<dbReference type="InterPro" id="IPR000644">
    <property type="entry name" value="CBS_dom"/>
</dbReference>
<dbReference type="RefSeq" id="WP_326504849.1">
    <property type="nucleotide sequence ID" value="NZ_JAWIIV010000002.1"/>
</dbReference>
<proteinExistence type="predicted"/>
<evidence type="ECO:0000259" key="3">
    <source>
        <dbReference type="PROSITE" id="PS50914"/>
    </source>
</evidence>
<dbReference type="Pfam" id="PF00571">
    <property type="entry name" value="CBS"/>
    <property type="match status" value="2"/>
</dbReference>
<dbReference type="PROSITE" id="PS50914">
    <property type="entry name" value="BON"/>
    <property type="match status" value="1"/>
</dbReference>
<gene>
    <name evidence="5" type="ORF">RY831_02950</name>
</gene>
<feature type="domain" description="BON" evidence="3">
    <location>
        <begin position="156"/>
        <end position="224"/>
    </location>
</feature>
<dbReference type="InterPro" id="IPR007055">
    <property type="entry name" value="BON_dom"/>
</dbReference>
<sequence>MKAQDVMTMQPICVTDNATLEDAIALMLRHKISGLPVLNDAGRVTGMLTEGDLLRRTETQTERKRPRWLEFLIGPGKLAKEFVHAHGRHVKEVMSTQVIAAAPDTTLDEVVRLMEKHRIKRVPVIRENQLVGIVSRANLVQALGAVIHEIPAAKSSDNDIRTQLLATLEKTTWAPTGMLDIIVRNGVVHINGVVTNAEEINALTVAAENTPGVKEVRNDVAWCDPMSGLVIENEPPAVQARDSLQRQV</sequence>
<dbReference type="Gene3D" id="3.30.1340.30">
    <property type="match status" value="1"/>
</dbReference>
<dbReference type="SMART" id="SM00116">
    <property type="entry name" value="CBS"/>
    <property type="match status" value="2"/>
</dbReference>
<dbReference type="SUPFAM" id="SSF54631">
    <property type="entry name" value="CBS-domain pair"/>
    <property type="match status" value="1"/>
</dbReference>
<dbReference type="PANTHER" id="PTHR43080">
    <property type="entry name" value="CBS DOMAIN-CONTAINING PROTEIN CBSX3, MITOCHONDRIAL"/>
    <property type="match status" value="1"/>
</dbReference>
<accession>A0ABU6J4F6</accession>
<dbReference type="CDD" id="cd04586">
    <property type="entry name" value="CBS_pair_BON_assoc"/>
    <property type="match status" value="1"/>
</dbReference>
<evidence type="ECO:0000313" key="6">
    <source>
        <dbReference type="Proteomes" id="UP001352263"/>
    </source>
</evidence>
<dbReference type="InterPro" id="IPR051257">
    <property type="entry name" value="Diverse_CBS-Domain"/>
</dbReference>
<dbReference type="PANTHER" id="PTHR43080:SF26">
    <property type="entry name" value="REGULATORY PROTEIN"/>
    <property type="match status" value="1"/>
</dbReference>
<dbReference type="PIRSF" id="PIRSF036990">
    <property type="entry name" value="UCP036990_CBS_BON"/>
    <property type="match status" value="1"/>
</dbReference>
<dbReference type="Proteomes" id="UP001352263">
    <property type="component" value="Unassembled WGS sequence"/>
</dbReference>
<evidence type="ECO:0000313" key="5">
    <source>
        <dbReference type="EMBL" id="MEC4718094.1"/>
    </source>
</evidence>
<feature type="domain" description="CBS" evidence="4">
    <location>
        <begin position="94"/>
        <end position="152"/>
    </location>
</feature>
<dbReference type="Gene3D" id="3.10.580.10">
    <property type="entry name" value="CBS-domain"/>
    <property type="match status" value="1"/>
</dbReference>
<evidence type="ECO:0000259" key="4">
    <source>
        <dbReference type="PROSITE" id="PS51371"/>
    </source>
</evidence>
<organism evidence="5 6">
    <name type="scientific">Noviherbaspirillum album</name>
    <dbReference type="NCBI Taxonomy" id="3080276"/>
    <lineage>
        <taxon>Bacteria</taxon>
        <taxon>Pseudomonadati</taxon>
        <taxon>Pseudomonadota</taxon>
        <taxon>Betaproteobacteria</taxon>
        <taxon>Burkholderiales</taxon>
        <taxon>Oxalobacteraceae</taxon>
        <taxon>Noviherbaspirillum</taxon>
    </lineage>
</organism>
<evidence type="ECO:0000256" key="2">
    <source>
        <dbReference type="PROSITE-ProRule" id="PRU00703"/>
    </source>
</evidence>